<evidence type="ECO:0000313" key="7">
    <source>
        <dbReference type="Proteomes" id="UP000762676"/>
    </source>
</evidence>
<evidence type="ECO:0000256" key="3">
    <source>
        <dbReference type="SAM" id="Coils"/>
    </source>
</evidence>
<feature type="coiled-coil region" evidence="3">
    <location>
        <begin position="165"/>
        <end position="222"/>
    </location>
</feature>
<keyword evidence="3" id="KW-0175">Coiled coil</keyword>
<name>A0AAV4EDI7_9GAST</name>
<gene>
    <name evidence="6" type="ORF">ElyMa_005368800</name>
</gene>
<organism evidence="6 7">
    <name type="scientific">Elysia marginata</name>
    <dbReference type="NCBI Taxonomy" id="1093978"/>
    <lineage>
        <taxon>Eukaryota</taxon>
        <taxon>Metazoa</taxon>
        <taxon>Spiralia</taxon>
        <taxon>Lophotrochozoa</taxon>
        <taxon>Mollusca</taxon>
        <taxon>Gastropoda</taxon>
        <taxon>Heterobranchia</taxon>
        <taxon>Euthyneura</taxon>
        <taxon>Panpulmonata</taxon>
        <taxon>Sacoglossa</taxon>
        <taxon>Placobranchoidea</taxon>
        <taxon>Plakobranchidae</taxon>
        <taxon>Elysia</taxon>
    </lineage>
</organism>
<dbReference type="SUPFAM" id="SSF50911">
    <property type="entry name" value="Mannose 6-phosphate receptor domain"/>
    <property type="match status" value="1"/>
</dbReference>
<protein>
    <submittedName>
        <fullName evidence="6">N-acetylglucosamine-1-phosphotransferase subunit gamma</fullName>
    </submittedName>
</protein>
<keyword evidence="1" id="KW-0732">Signal</keyword>
<dbReference type="Pfam" id="PF13015">
    <property type="entry name" value="PRKCSH_1"/>
    <property type="match status" value="1"/>
</dbReference>
<dbReference type="InterPro" id="IPR009011">
    <property type="entry name" value="Man6P_isomerase_rcpt-bd_dom_sf"/>
</dbReference>
<dbReference type="GO" id="GO:0005794">
    <property type="term" value="C:Golgi apparatus"/>
    <property type="evidence" value="ECO:0007669"/>
    <property type="project" value="TreeGrafter"/>
</dbReference>
<dbReference type="Gene3D" id="2.70.130.10">
    <property type="entry name" value="Mannose-6-phosphate receptor binding domain"/>
    <property type="match status" value="1"/>
</dbReference>
<dbReference type="InterPro" id="IPR010506">
    <property type="entry name" value="DMAP1-bd"/>
</dbReference>
<dbReference type="InterPro" id="IPR036607">
    <property type="entry name" value="PRKCSH"/>
</dbReference>
<keyword evidence="2" id="KW-1015">Disulfide bond</keyword>
<feature type="domain" description="MRH" evidence="5">
    <location>
        <begin position="1"/>
        <end position="118"/>
    </location>
</feature>
<dbReference type="AlphaFoldDB" id="A0AAV4EDI7"/>
<feature type="domain" description="DMAP1-binding" evidence="4">
    <location>
        <begin position="123"/>
        <end position="232"/>
    </location>
</feature>
<reference evidence="6 7" key="1">
    <citation type="journal article" date="2021" name="Elife">
        <title>Chloroplast acquisition without the gene transfer in kleptoplastic sea slugs, Plakobranchus ocellatus.</title>
        <authorList>
            <person name="Maeda T."/>
            <person name="Takahashi S."/>
            <person name="Yoshida T."/>
            <person name="Shimamura S."/>
            <person name="Takaki Y."/>
            <person name="Nagai Y."/>
            <person name="Toyoda A."/>
            <person name="Suzuki Y."/>
            <person name="Arimoto A."/>
            <person name="Ishii H."/>
            <person name="Satoh N."/>
            <person name="Nishiyama T."/>
            <person name="Hasebe M."/>
            <person name="Maruyama T."/>
            <person name="Minagawa J."/>
            <person name="Obokata J."/>
            <person name="Shigenobu S."/>
        </authorList>
    </citation>
    <scope>NUCLEOTIDE SEQUENCE [LARGE SCALE GENOMIC DNA]</scope>
</reference>
<dbReference type="InterPro" id="IPR044865">
    <property type="entry name" value="MRH_dom"/>
</dbReference>
<evidence type="ECO:0000256" key="2">
    <source>
        <dbReference type="ARBA" id="ARBA00023157"/>
    </source>
</evidence>
<dbReference type="Proteomes" id="UP000762676">
    <property type="component" value="Unassembled WGS sequence"/>
</dbReference>
<proteinExistence type="predicted"/>
<dbReference type="EMBL" id="BMAT01010690">
    <property type="protein sequence ID" value="GFR58741.1"/>
    <property type="molecule type" value="Genomic_DNA"/>
</dbReference>
<comment type="caution">
    <text evidence="6">The sequence shown here is derived from an EMBL/GenBank/DDBJ whole genome shotgun (WGS) entry which is preliminary data.</text>
</comment>
<dbReference type="PROSITE" id="PS51914">
    <property type="entry name" value="MRH"/>
    <property type="match status" value="1"/>
</dbReference>
<evidence type="ECO:0000259" key="5">
    <source>
        <dbReference type="PROSITE" id="PS51914"/>
    </source>
</evidence>
<evidence type="ECO:0000313" key="6">
    <source>
        <dbReference type="EMBL" id="GFR58741.1"/>
    </source>
</evidence>
<sequence>MKVVDEPSSYGMHHIGSPVETQPLTLRVAPANFSGPPHFSRLVGRCFSEIINEVWQEWEIVNNTFVAMIMKDGDSCGSLYRSARITFVCGNHSTIVNVSEPVTCNYHIVLKTPLVCHPDSMLVYPMLSEDLQQRWDLLEGERLRGYWTDKGYSRKLREILEAAGLLLSRSDHEQLQHEAQKVEQEKIRSGIFASFDQCKESYRELQEKVKRLEEELESAKILSAHHNISSRS</sequence>
<dbReference type="InterPro" id="IPR039794">
    <property type="entry name" value="Gtb1-like"/>
</dbReference>
<dbReference type="PANTHER" id="PTHR12630:SF6">
    <property type="entry name" value="N-ACETYLGLUCOSAMINE-1-PHOSPHOTRANSFERASE SUBUNIT GAMMA"/>
    <property type="match status" value="1"/>
</dbReference>
<dbReference type="PANTHER" id="PTHR12630">
    <property type="entry name" value="N-LINKED OLIGOSACCHARIDE PROCESSING"/>
    <property type="match status" value="1"/>
</dbReference>
<evidence type="ECO:0000259" key="4">
    <source>
        <dbReference type="PROSITE" id="PS51912"/>
    </source>
</evidence>
<keyword evidence="7" id="KW-1185">Reference proteome</keyword>
<accession>A0AAV4EDI7</accession>
<dbReference type="PROSITE" id="PS51912">
    <property type="entry name" value="DMAP1_BIND"/>
    <property type="match status" value="1"/>
</dbReference>
<evidence type="ECO:0000256" key="1">
    <source>
        <dbReference type="ARBA" id="ARBA00022729"/>
    </source>
</evidence>